<comment type="caution">
    <text evidence="1">The sequence shown here is derived from an EMBL/GenBank/DDBJ whole genome shotgun (WGS) entry which is preliminary data.</text>
</comment>
<proteinExistence type="predicted"/>
<accession>A0A1D1W6C1</accession>
<reference evidence="1 2" key="1">
    <citation type="journal article" date="2016" name="Nat. Commun.">
        <title>Extremotolerant tardigrade genome and improved radiotolerance of human cultured cells by tardigrade-unique protein.</title>
        <authorList>
            <person name="Hashimoto T."/>
            <person name="Horikawa D.D."/>
            <person name="Saito Y."/>
            <person name="Kuwahara H."/>
            <person name="Kozuka-Hata H."/>
            <person name="Shin-I T."/>
            <person name="Minakuchi Y."/>
            <person name="Ohishi K."/>
            <person name="Motoyama A."/>
            <person name="Aizu T."/>
            <person name="Enomoto A."/>
            <person name="Kondo K."/>
            <person name="Tanaka S."/>
            <person name="Hara Y."/>
            <person name="Koshikawa S."/>
            <person name="Sagara H."/>
            <person name="Miura T."/>
            <person name="Yokobori S."/>
            <person name="Miyagawa K."/>
            <person name="Suzuki Y."/>
            <person name="Kubo T."/>
            <person name="Oyama M."/>
            <person name="Kohara Y."/>
            <person name="Fujiyama A."/>
            <person name="Arakawa K."/>
            <person name="Katayama T."/>
            <person name="Toyoda A."/>
            <person name="Kunieda T."/>
        </authorList>
    </citation>
    <scope>NUCLEOTIDE SEQUENCE [LARGE SCALE GENOMIC DNA]</scope>
    <source>
        <strain evidence="1 2">YOKOZUNA-1</strain>
    </source>
</reference>
<dbReference type="AlphaFoldDB" id="A0A1D1W6C1"/>
<evidence type="ECO:0000313" key="2">
    <source>
        <dbReference type="Proteomes" id="UP000186922"/>
    </source>
</evidence>
<evidence type="ECO:0000313" key="1">
    <source>
        <dbReference type="EMBL" id="GAV06994.1"/>
    </source>
</evidence>
<gene>
    <name evidence="1" type="primary">RvY_16894-1</name>
    <name evidence="1" type="synonym">RvY_16894.1</name>
    <name evidence="1" type="ORF">RvY_16894</name>
</gene>
<organism evidence="1 2">
    <name type="scientific">Ramazzottius varieornatus</name>
    <name type="common">Water bear</name>
    <name type="synonym">Tardigrade</name>
    <dbReference type="NCBI Taxonomy" id="947166"/>
    <lineage>
        <taxon>Eukaryota</taxon>
        <taxon>Metazoa</taxon>
        <taxon>Ecdysozoa</taxon>
        <taxon>Tardigrada</taxon>
        <taxon>Eutardigrada</taxon>
        <taxon>Parachela</taxon>
        <taxon>Hypsibioidea</taxon>
        <taxon>Ramazzottiidae</taxon>
        <taxon>Ramazzottius</taxon>
    </lineage>
</organism>
<name>A0A1D1W6C1_RAMVA</name>
<dbReference type="Proteomes" id="UP000186922">
    <property type="component" value="Unassembled WGS sequence"/>
</dbReference>
<dbReference type="EMBL" id="BDGG01000014">
    <property type="protein sequence ID" value="GAV06994.1"/>
    <property type="molecule type" value="Genomic_DNA"/>
</dbReference>
<protein>
    <submittedName>
        <fullName evidence="1">Uncharacterized protein</fullName>
    </submittedName>
</protein>
<sequence length="63" mass="7081">MENVSVQKTNSIRGLDPLQLQDISGVRTEQNTAAELQEEDLRIRIPASYSKILELTGNQLLKN</sequence>
<keyword evidence="2" id="KW-1185">Reference proteome</keyword>